<evidence type="ECO:0000313" key="5">
    <source>
        <dbReference type="Proteomes" id="UP000694389"/>
    </source>
</evidence>
<dbReference type="GeneTree" id="ENSGT00730000111991"/>
<dbReference type="GO" id="GO:0050853">
    <property type="term" value="P:B cell receptor signaling pathway"/>
    <property type="evidence" value="ECO:0007669"/>
    <property type="project" value="TreeGrafter"/>
</dbReference>
<dbReference type="CDD" id="cd00099">
    <property type="entry name" value="IgV"/>
    <property type="match status" value="1"/>
</dbReference>
<keyword evidence="5" id="KW-1185">Reference proteome</keyword>
<reference evidence="4" key="2">
    <citation type="submission" date="2025-09" db="UniProtKB">
        <authorList>
            <consortium name="Ensembl"/>
        </authorList>
    </citation>
    <scope>IDENTIFICATION</scope>
</reference>
<dbReference type="Gene3D" id="2.60.40.10">
    <property type="entry name" value="Immunoglobulins"/>
    <property type="match status" value="1"/>
</dbReference>
<dbReference type="GO" id="GO:0030183">
    <property type="term" value="P:B cell differentiation"/>
    <property type="evidence" value="ECO:0007669"/>
    <property type="project" value="TreeGrafter"/>
</dbReference>
<dbReference type="GO" id="GO:0009897">
    <property type="term" value="C:external side of plasma membrane"/>
    <property type="evidence" value="ECO:0007669"/>
    <property type="project" value="TreeGrafter"/>
</dbReference>
<dbReference type="InterPro" id="IPR036179">
    <property type="entry name" value="Ig-like_dom_sf"/>
</dbReference>
<reference evidence="4" key="1">
    <citation type="submission" date="2025-08" db="UniProtKB">
        <authorList>
            <consortium name="Ensembl"/>
        </authorList>
    </citation>
    <scope>IDENTIFICATION</scope>
</reference>
<dbReference type="InterPro" id="IPR003598">
    <property type="entry name" value="Ig_sub2"/>
</dbReference>
<dbReference type="InterPro" id="IPR007110">
    <property type="entry name" value="Ig-like_dom"/>
</dbReference>
<keyword evidence="2" id="KW-1133">Transmembrane helix</keyword>
<dbReference type="PANTHER" id="PTHR14334">
    <property type="entry name" value="B-CELL ANTIGEN RECEPTOR COMPLEX-ASSOCIATED PROTEIN"/>
    <property type="match status" value="1"/>
</dbReference>
<dbReference type="InterPro" id="IPR013783">
    <property type="entry name" value="Ig-like_fold"/>
</dbReference>
<dbReference type="SMART" id="SM00409">
    <property type="entry name" value="IG"/>
    <property type="match status" value="1"/>
</dbReference>
<evidence type="ECO:0000313" key="4">
    <source>
        <dbReference type="Ensembl" id="ENSDLAP00005034987.2"/>
    </source>
</evidence>
<name>A0A8C4H058_DICLA</name>
<proteinExistence type="predicted"/>
<evidence type="ECO:0000259" key="3">
    <source>
        <dbReference type="PROSITE" id="PS50835"/>
    </source>
</evidence>
<dbReference type="SUPFAM" id="SSF48726">
    <property type="entry name" value="Immunoglobulin"/>
    <property type="match status" value="1"/>
</dbReference>
<keyword evidence="2" id="KW-0472">Membrane</keyword>
<dbReference type="PANTHER" id="PTHR14334:SF2">
    <property type="entry name" value="B-CELL ANTIGEN RECEPTOR COMPLEX-ASSOCIATED PROTEIN BETA CHAIN"/>
    <property type="match status" value="1"/>
</dbReference>
<feature type="transmembrane region" description="Helical" evidence="2">
    <location>
        <begin position="68"/>
        <end position="92"/>
    </location>
</feature>
<dbReference type="PROSITE" id="PS50835">
    <property type="entry name" value="IG_LIKE"/>
    <property type="match status" value="1"/>
</dbReference>
<keyword evidence="1" id="KW-0393">Immunoglobulin domain</keyword>
<dbReference type="InterPro" id="IPR013106">
    <property type="entry name" value="Ig_V-set"/>
</dbReference>
<keyword evidence="2" id="KW-0812">Transmembrane</keyword>
<evidence type="ECO:0000256" key="1">
    <source>
        <dbReference type="ARBA" id="ARBA00023319"/>
    </source>
</evidence>
<dbReference type="Ensembl" id="ENSDLAT00005037316.2">
    <property type="protein sequence ID" value="ENSDLAP00005034987.2"/>
    <property type="gene ID" value="ENSDLAG00005015588.2"/>
</dbReference>
<dbReference type="InterPro" id="IPR003599">
    <property type="entry name" value="Ig_sub"/>
</dbReference>
<dbReference type="AlphaFoldDB" id="A0A8C4H058"/>
<protein>
    <recommendedName>
        <fullName evidence="3">Ig-like domain-containing protein</fullName>
    </recommendedName>
</protein>
<accession>A0A8C4H058</accession>
<dbReference type="Pfam" id="PF07686">
    <property type="entry name" value="V-set"/>
    <property type="match status" value="1"/>
</dbReference>
<evidence type="ECO:0000256" key="2">
    <source>
        <dbReference type="SAM" id="Phobius"/>
    </source>
</evidence>
<dbReference type="GO" id="GO:0019815">
    <property type="term" value="C:B cell receptor complex"/>
    <property type="evidence" value="ECO:0007669"/>
    <property type="project" value="TreeGrafter"/>
</dbReference>
<feature type="domain" description="Ig-like" evidence="3">
    <location>
        <begin position="111"/>
        <end position="195"/>
    </location>
</feature>
<feature type="transmembrane region" description="Helical" evidence="2">
    <location>
        <begin position="208"/>
        <end position="226"/>
    </location>
</feature>
<sequence>MSRVWVVPRYFGLTLNRSSPYLPDIKASVTDSTPTGANTSSPSSQHWCDCREILRDVRVDISIRKSFFFFHVIMRWLLAGYCGLALISISVAQNDILVIRQTPRFCGLKTGLSLTILCQYTPKSNQTVTWYKAAQYNETKEKIEEGKRTKFHEVMNDAGFLRINDLHMKDEGLYYCKINGTWGRGTAVQVVRKVARRQTLYRSKMKDVLIVLQGLLLAVCIAAIILRKRKLLEQNDSTYEEPETDHIYEGLAIETCGGGLYEELSVYAQPEGTEAPWE</sequence>
<organism evidence="4 5">
    <name type="scientific">Dicentrarchus labrax</name>
    <name type="common">European seabass</name>
    <name type="synonym">Morone labrax</name>
    <dbReference type="NCBI Taxonomy" id="13489"/>
    <lineage>
        <taxon>Eukaryota</taxon>
        <taxon>Metazoa</taxon>
        <taxon>Chordata</taxon>
        <taxon>Craniata</taxon>
        <taxon>Vertebrata</taxon>
        <taxon>Euteleostomi</taxon>
        <taxon>Actinopterygii</taxon>
        <taxon>Neopterygii</taxon>
        <taxon>Teleostei</taxon>
        <taxon>Neoteleostei</taxon>
        <taxon>Acanthomorphata</taxon>
        <taxon>Eupercaria</taxon>
        <taxon>Moronidae</taxon>
        <taxon>Dicentrarchus</taxon>
    </lineage>
</organism>
<dbReference type="SMART" id="SM00408">
    <property type="entry name" value="IGc2"/>
    <property type="match status" value="1"/>
</dbReference>
<dbReference type="Proteomes" id="UP000694389">
    <property type="component" value="Unassembled WGS sequence"/>
</dbReference>